<dbReference type="Gene3D" id="3.30.565.10">
    <property type="entry name" value="Histidine kinase-like ATPase, C-terminal domain"/>
    <property type="match status" value="1"/>
</dbReference>
<dbReference type="SMART" id="SM00388">
    <property type="entry name" value="HisKA"/>
    <property type="match status" value="1"/>
</dbReference>
<comment type="catalytic activity">
    <reaction evidence="1">
        <text>ATP + protein L-histidine = ADP + protein N-phospho-L-histidine.</text>
        <dbReference type="EC" id="2.7.13.3"/>
    </reaction>
</comment>
<dbReference type="InterPro" id="IPR036097">
    <property type="entry name" value="HisK_dim/P_sf"/>
</dbReference>
<dbReference type="PANTHER" id="PTHR45436:SF5">
    <property type="entry name" value="SENSOR HISTIDINE KINASE TRCS"/>
    <property type="match status" value="1"/>
</dbReference>
<sequence>MKLRSRIHLYSSALFAVLLVAMNLSVYALFSKLTITSQMERVEAEALKISEGMLKSAGTVPTADLLRAYVPLNGMLRIVTAEGADKLLVTAPGEQQLSERGAVYAEEKRIESIDFKGNSYALVSIPVIWTDGAVVNIQVTESVQDTADQLKVLQIVLLAVTGIAMIPVIASGRLLGSIIVRPIANMTHTMRAIQRSGTFIKIQPEGQSQDELAEMGATFNDMIALLETNFEKQEQFVSNASHELKTPLTVIESYASLLKRRGLDRPDLFVESIDAIHSEAVRMKEMTEQLLMLARNKEQWNLTMESVDLAQLASESSKAFQKAYGRDIQVQLASSEGKQAGADLETAVHLSQSEVGIEGEQPGIYGYADANKLRQLLFILLDNARKYSSAAITLEIGASGDYSVIRVIDRGIGIPQAALSKVFDRFYRVDEARSRHDVGGAGLGLALAKEIAAAIGASLTLASEEGVGTTATIRLKRMESGK</sequence>
<dbReference type="FunFam" id="1.10.287.130:FF:000001">
    <property type="entry name" value="Two-component sensor histidine kinase"/>
    <property type="match status" value="1"/>
</dbReference>
<dbReference type="SMART" id="SM00387">
    <property type="entry name" value="HATPase_c"/>
    <property type="match status" value="1"/>
</dbReference>
<keyword evidence="8" id="KW-0547">Nucleotide-binding</keyword>
<name>A0A1I2IDR6_9BACL</name>
<dbReference type="PRINTS" id="PR00344">
    <property type="entry name" value="BCTRLSENSOR"/>
</dbReference>
<dbReference type="Proteomes" id="UP000183410">
    <property type="component" value="Unassembled WGS sequence"/>
</dbReference>
<dbReference type="Gene3D" id="1.10.287.130">
    <property type="match status" value="1"/>
</dbReference>
<evidence type="ECO:0000259" key="15">
    <source>
        <dbReference type="PROSITE" id="PS50109"/>
    </source>
</evidence>
<evidence type="ECO:0000256" key="1">
    <source>
        <dbReference type="ARBA" id="ARBA00000085"/>
    </source>
</evidence>
<dbReference type="InterPro" id="IPR003594">
    <property type="entry name" value="HATPase_dom"/>
</dbReference>
<evidence type="ECO:0000256" key="12">
    <source>
        <dbReference type="ARBA" id="ARBA00023012"/>
    </source>
</evidence>
<feature type="transmembrane region" description="Helical" evidence="14">
    <location>
        <begin position="7"/>
        <end position="30"/>
    </location>
</feature>
<dbReference type="Pfam" id="PF00672">
    <property type="entry name" value="HAMP"/>
    <property type="match status" value="1"/>
</dbReference>
<dbReference type="Gene3D" id="6.10.340.10">
    <property type="match status" value="1"/>
</dbReference>
<dbReference type="InterPro" id="IPR004358">
    <property type="entry name" value="Sig_transdc_His_kin-like_C"/>
</dbReference>
<dbReference type="EMBL" id="FONN01000034">
    <property type="protein sequence ID" value="SFF40489.1"/>
    <property type="molecule type" value="Genomic_DNA"/>
</dbReference>
<reference evidence="18" key="1">
    <citation type="submission" date="2016-10" db="EMBL/GenBank/DDBJ databases">
        <authorList>
            <person name="Varghese N."/>
            <person name="Submissions S."/>
        </authorList>
    </citation>
    <scope>NUCLEOTIDE SEQUENCE [LARGE SCALE GENOMIC DNA]</scope>
    <source>
        <strain evidence="18">CGMCC 1.10223</strain>
    </source>
</reference>
<dbReference type="OrthoDB" id="9786919at2"/>
<keyword evidence="4" id="KW-1003">Cell membrane</keyword>
<dbReference type="GO" id="GO:0005524">
    <property type="term" value="F:ATP binding"/>
    <property type="evidence" value="ECO:0007669"/>
    <property type="project" value="UniProtKB-KW"/>
</dbReference>
<gene>
    <name evidence="17" type="ORF">SAMN04487969_13447</name>
</gene>
<dbReference type="InterPro" id="IPR003660">
    <property type="entry name" value="HAMP_dom"/>
</dbReference>
<evidence type="ECO:0000256" key="2">
    <source>
        <dbReference type="ARBA" id="ARBA00004651"/>
    </source>
</evidence>
<dbReference type="InterPro" id="IPR050428">
    <property type="entry name" value="TCS_sensor_his_kinase"/>
</dbReference>
<feature type="domain" description="Histidine kinase" evidence="15">
    <location>
        <begin position="239"/>
        <end position="479"/>
    </location>
</feature>
<dbReference type="Pfam" id="PF00512">
    <property type="entry name" value="HisKA"/>
    <property type="match status" value="1"/>
</dbReference>
<dbReference type="InterPro" id="IPR003661">
    <property type="entry name" value="HisK_dim/P_dom"/>
</dbReference>
<dbReference type="PANTHER" id="PTHR45436">
    <property type="entry name" value="SENSOR HISTIDINE KINASE YKOH"/>
    <property type="match status" value="1"/>
</dbReference>
<dbReference type="GO" id="GO:0005886">
    <property type="term" value="C:plasma membrane"/>
    <property type="evidence" value="ECO:0007669"/>
    <property type="project" value="UniProtKB-SubCell"/>
</dbReference>
<organism evidence="17 18">
    <name type="scientific">Paenibacillus algorifonticola</name>
    <dbReference type="NCBI Taxonomy" id="684063"/>
    <lineage>
        <taxon>Bacteria</taxon>
        <taxon>Bacillati</taxon>
        <taxon>Bacillota</taxon>
        <taxon>Bacilli</taxon>
        <taxon>Bacillales</taxon>
        <taxon>Paenibacillaceae</taxon>
        <taxon>Paenibacillus</taxon>
    </lineage>
</organism>
<evidence type="ECO:0000256" key="4">
    <source>
        <dbReference type="ARBA" id="ARBA00022475"/>
    </source>
</evidence>
<dbReference type="PROSITE" id="PS50885">
    <property type="entry name" value="HAMP"/>
    <property type="match status" value="1"/>
</dbReference>
<evidence type="ECO:0000256" key="5">
    <source>
        <dbReference type="ARBA" id="ARBA00022553"/>
    </source>
</evidence>
<feature type="domain" description="HAMP" evidence="16">
    <location>
        <begin position="177"/>
        <end position="231"/>
    </location>
</feature>
<keyword evidence="10" id="KW-0067">ATP-binding</keyword>
<dbReference type="GO" id="GO:0000155">
    <property type="term" value="F:phosphorelay sensor kinase activity"/>
    <property type="evidence" value="ECO:0007669"/>
    <property type="project" value="InterPro"/>
</dbReference>
<dbReference type="AlphaFoldDB" id="A0A1I2IDR6"/>
<evidence type="ECO:0000256" key="7">
    <source>
        <dbReference type="ARBA" id="ARBA00022692"/>
    </source>
</evidence>
<dbReference type="Pfam" id="PF02518">
    <property type="entry name" value="HATPase_c"/>
    <property type="match status" value="1"/>
</dbReference>
<evidence type="ECO:0000256" key="3">
    <source>
        <dbReference type="ARBA" id="ARBA00012438"/>
    </source>
</evidence>
<dbReference type="CDD" id="cd06225">
    <property type="entry name" value="HAMP"/>
    <property type="match status" value="1"/>
</dbReference>
<comment type="subcellular location">
    <subcellularLocation>
        <location evidence="2">Cell membrane</location>
        <topology evidence="2">Multi-pass membrane protein</topology>
    </subcellularLocation>
</comment>
<keyword evidence="18" id="KW-1185">Reference proteome</keyword>
<evidence type="ECO:0000256" key="9">
    <source>
        <dbReference type="ARBA" id="ARBA00022777"/>
    </source>
</evidence>
<evidence type="ECO:0000259" key="16">
    <source>
        <dbReference type="PROSITE" id="PS50885"/>
    </source>
</evidence>
<keyword evidence="11 14" id="KW-1133">Transmembrane helix</keyword>
<keyword evidence="6" id="KW-0808">Transferase</keyword>
<dbReference type="PROSITE" id="PS50109">
    <property type="entry name" value="HIS_KIN"/>
    <property type="match status" value="1"/>
</dbReference>
<keyword evidence="13 14" id="KW-0472">Membrane</keyword>
<protein>
    <recommendedName>
        <fullName evidence="3">histidine kinase</fullName>
        <ecNumber evidence="3">2.7.13.3</ecNumber>
    </recommendedName>
</protein>
<dbReference type="RefSeq" id="WP_046234651.1">
    <property type="nucleotide sequence ID" value="NZ_FONN01000034.1"/>
</dbReference>
<evidence type="ECO:0000256" key="8">
    <source>
        <dbReference type="ARBA" id="ARBA00022741"/>
    </source>
</evidence>
<keyword evidence="9 17" id="KW-0418">Kinase</keyword>
<evidence type="ECO:0000313" key="18">
    <source>
        <dbReference type="Proteomes" id="UP000183410"/>
    </source>
</evidence>
<keyword evidence="12" id="KW-0902">Two-component regulatory system</keyword>
<dbReference type="SMART" id="SM00304">
    <property type="entry name" value="HAMP"/>
    <property type="match status" value="1"/>
</dbReference>
<dbReference type="SUPFAM" id="SSF55874">
    <property type="entry name" value="ATPase domain of HSP90 chaperone/DNA topoisomerase II/histidine kinase"/>
    <property type="match status" value="1"/>
</dbReference>
<keyword evidence="5" id="KW-0597">Phosphoprotein</keyword>
<proteinExistence type="predicted"/>
<accession>A0A1I2IDR6</accession>
<evidence type="ECO:0000256" key="11">
    <source>
        <dbReference type="ARBA" id="ARBA00022989"/>
    </source>
</evidence>
<evidence type="ECO:0000256" key="10">
    <source>
        <dbReference type="ARBA" id="ARBA00022840"/>
    </source>
</evidence>
<evidence type="ECO:0000256" key="13">
    <source>
        <dbReference type="ARBA" id="ARBA00023136"/>
    </source>
</evidence>
<dbReference type="CDD" id="cd00075">
    <property type="entry name" value="HATPase"/>
    <property type="match status" value="1"/>
</dbReference>
<keyword evidence="7 14" id="KW-0812">Transmembrane</keyword>
<evidence type="ECO:0000256" key="14">
    <source>
        <dbReference type="SAM" id="Phobius"/>
    </source>
</evidence>
<dbReference type="EC" id="2.7.13.3" evidence="3"/>
<dbReference type="InterPro" id="IPR036890">
    <property type="entry name" value="HATPase_C_sf"/>
</dbReference>
<dbReference type="SUPFAM" id="SSF47384">
    <property type="entry name" value="Homodimeric domain of signal transducing histidine kinase"/>
    <property type="match status" value="1"/>
</dbReference>
<evidence type="ECO:0000256" key="6">
    <source>
        <dbReference type="ARBA" id="ARBA00022679"/>
    </source>
</evidence>
<dbReference type="CDD" id="cd00082">
    <property type="entry name" value="HisKA"/>
    <property type="match status" value="1"/>
</dbReference>
<dbReference type="InterPro" id="IPR005467">
    <property type="entry name" value="His_kinase_dom"/>
</dbReference>
<evidence type="ECO:0000313" key="17">
    <source>
        <dbReference type="EMBL" id="SFF40489.1"/>
    </source>
</evidence>